<comment type="similarity">
    <text evidence="6">Belongs to the DNA polymerase HolA subunit family.</text>
</comment>
<dbReference type="EMBL" id="BSNI01000002">
    <property type="protein sequence ID" value="GLQ16841.1"/>
    <property type="molecule type" value="Genomic_DNA"/>
</dbReference>
<organism evidence="8 9">
    <name type="scientific">Maritalea porphyrae</name>
    <dbReference type="NCBI Taxonomy" id="880732"/>
    <lineage>
        <taxon>Bacteria</taxon>
        <taxon>Pseudomonadati</taxon>
        <taxon>Pseudomonadota</taxon>
        <taxon>Alphaproteobacteria</taxon>
        <taxon>Hyphomicrobiales</taxon>
        <taxon>Devosiaceae</taxon>
        <taxon>Maritalea</taxon>
    </lineage>
</organism>
<keyword evidence="9" id="KW-1185">Reference proteome</keyword>
<accession>A0ABQ5UNH4</accession>
<sequence>MTALKARDVEGFVAKPDLTAGMILIYGPDAGRVRETTDRLQAHFHSKDADPMALVSLQFGDFENPGERISVEANTPSMFGDQRVIRVRGATNAFAKEIEQTVDEGFDAILLVEAGNLTPKDALRKMAEKQKTARAVPCFADDARSLTQLAREMFQKAQISIDSDALRGLIDVLGNDRQITRLEVEKLILFAQDSKQVTYNDVMVLCGDNAAETMDEILDSAGTGHVQKLDTALSRAFSSGTHSSAILTRSLMHFSNLREMRAAYDQGKTLQEILSGGRFRVHFSRKSAMESQVRSWSAQNLAAACARLQTTVLETRKNANLDTEHTRQALLAIATIAARN</sequence>
<reference evidence="8" key="1">
    <citation type="journal article" date="2014" name="Int. J. Syst. Evol. Microbiol.">
        <title>Complete genome of a new Firmicutes species belonging to the dominant human colonic microbiota ('Ruminococcus bicirculans') reveals two chromosomes and a selective capacity to utilize plant glucans.</title>
        <authorList>
            <consortium name="NISC Comparative Sequencing Program"/>
            <person name="Wegmann U."/>
            <person name="Louis P."/>
            <person name="Goesmann A."/>
            <person name="Henrissat B."/>
            <person name="Duncan S.H."/>
            <person name="Flint H.J."/>
        </authorList>
    </citation>
    <scope>NUCLEOTIDE SEQUENCE</scope>
    <source>
        <strain evidence="8">NBRC 107169</strain>
    </source>
</reference>
<evidence type="ECO:0000256" key="4">
    <source>
        <dbReference type="ARBA" id="ARBA00022705"/>
    </source>
</evidence>
<evidence type="ECO:0000256" key="6">
    <source>
        <dbReference type="ARBA" id="ARBA00034754"/>
    </source>
</evidence>
<dbReference type="InterPro" id="IPR027417">
    <property type="entry name" value="P-loop_NTPase"/>
</dbReference>
<evidence type="ECO:0000256" key="5">
    <source>
        <dbReference type="ARBA" id="ARBA00022932"/>
    </source>
</evidence>
<dbReference type="PANTHER" id="PTHR34388">
    <property type="entry name" value="DNA POLYMERASE III SUBUNIT DELTA"/>
    <property type="match status" value="1"/>
</dbReference>
<dbReference type="Proteomes" id="UP001161405">
    <property type="component" value="Unassembled WGS sequence"/>
</dbReference>
<dbReference type="Gene3D" id="1.10.8.60">
    <property type="match status" value="1"/>
</dbReference>
<comment type="caution">
    <text evidence="8">The sequence shown here is derived from an EMBL/GenBank/DDBJ whole genome shotgun (WGS) entry which is preliminary data.</text>
</comment>
<reference evidence="8" key="2">
    <citation type="submission" date="2023-01" db="EMBL/GenBank/DDBJ databases">
        <title>Draft genome sequence of Maritalea porphyrae strain NBRC 107169.</title>
        <authorList>
            <person name="Sun Q."/>
            <person name="Mori K."/>
        </authorList>
    </citation>
    <scope>NUCLEOTIDE SEQUENCE</scope>
    <source>
        <strain evidence="8">NBRC 107169</strain>
    </source>
</reference>
<dbReference type="RefSeq" id="WP_284362613.1">
    <property type="nucleotide sequence ID" value="NZ_BSNI01000002.1"/>
</dbReference>
<keyword evidence="5" id="KW-0239">DNA-directed DNA polymerase</keyword>
<protein>
    <recommendedName>
        <fullName evidence="1">DNA-directed DNA polymerase</fullName>
        <ecNumber evidence="1">2.7.7.7</ecNumber>
    </recommendedName>
</protein>
<dbReference type="SUPFAM" id="SSF52540">
    <property type="entry name" value="P-loop containing nucleoside triphosphate hydrolases"/>
    <property type="match status" value="1"/>
</dbReference>
<dbReference type="InterPro" id="IPR005790">
    <property type="entry name" value="DNA_polIII_delta"/>
</dbReference>
<dbReference type="Gene3D" id="1.20.272.10">
    <property type="match status" value="1"/>
</dbReference>
<evidence type="ECO:0000313" key="8">
    <source>
        <dbReference type="EMBL" id="GLQ16841.1"/>
    </source>
</evidence>
<keyword evidence="2" id="KW-0808">Transferase</keyword>
<evidence type="ECO:0000256" key="1">
    <source>
        <dbReference type="ARBA" id="ARBA00012417"/>
    </source>
</evidence>
<keyword evidence="4" id="KW-0235">DNA replication</keyword>
<dbReference type="PANTHER" id="PTHR34388:SF1">
    <property type="entry name" value="DNA POLYMERASE III SUBUNIT DELTA"/>
    <property type="match status" value="1"/>
</dbReference>
<dbReference type="NCBIfam" id="TIGR01128">
    <property type="entry name" value="holA"/>
    <property type="match status" value="1"/>
</dbReference>
<dbReference type="Gene3D" id="3.40.50.300">
    <property type="entry name" value="P-loop containing nucleotide triphosphate hydrolases"/>
    <property type="match status" value="1"/>
</dbReference>
<keyword evidence="3" id="KW-0548">Nucleotidyltransferase</keyword>
<comment type="catalytic activity">
    <reaction evidence="7">
        <text>DNA(n) + a 2'-deoxyribonucleoside 5'-triphosphate = DNA(n+1) + diphosphate</text>
        <dbReference type="Rhea" id="RHEA:22508"/>
        <dbReference type="Rhea" id="RHEA-COMP:17339"/>
        <dbReference type="Rhea" id="RHEA-COMP:17340"/>
        <dbReference type="ChEBI" id="CHEBI:33019"/>
        <dbReference type="ChEBI" id="CHEBI:61560"/>
        <dbReference type="ChEBI" id="CHEBI:173112"/>
        <dbReference type="EC" id="2.7.7.7"/>
    </reaction>
</comment>
<evidence type="ECO:0000256" key="7">
    <source>
        <dbReference type="ARBA" id="ARBA00049244"/>
    </source>
</evidence>
<dbReference type="EC" id="2.7.7.7" evidence="1"/>
<gene>
    <name evidence="8" type="primary">holA</name>
    <name evidence="8" type="ORF">GCM10007879_10900</name>
</gene>
<evidence type="ECO:0000256" key="2">
    <source>
        <dbReference type="ARBA" id="ARBA00022679"/>
    </source>
</evidence>
<evidence type="ECO:0000313" key="9">
    <source>
        <dbReference type="Proteomes" id="UP001161405"/>
    </source>
</evidence>
<evidence type="ECO:0000256" key="3">
    <source>
        <dbReference type="ARBA" id="ARBA00022695"/>
    </source>
</evidence>
<proteinExistence type="inferred from homology"/>
<name>A0ABQ5UNH4_9HYPH</name>
<dbReference type="InterPro" id="IPR008921">
    <property type="entry name" value="DNA_pol3_clamp-load_cplx_C"/>
</dbReference>
<dbReference type="SUPFAM" id="SSF48019">
    <property type="entry name" value="post-AAA+ oligomerization domain-like"/>
    <property type="match status" value="1"/>
</dbReference>